<evidence type="ECO:0000259" key="1">
    <source>
        <dbReference type="PROSITE" id="PS50404"/>
    </source>
</evidence>
<dbReference type="SUPFAM" id="SSF52833">
    <property type="entry name" value="Thioredoxin-like"/>
    <property type="match status" value="1"/>
</dbReference>
<feature type="domain" description="GST N-terminal" evidence="1">
    <location>
        <begin position="4"/>
        <end position="83"/>
    </location>
</feature>
<protein>
    <submittedName>
        <fullName evidence="3">Glutathione S-transferase</fullName>
    </submittedName>
</protein>
<dbReference type="InterPro" id="IPR036282">
    <property type="entry name" value="Glutathione-S-Trfase_C_sf"/>
</dbReference>
<dbReference type="InterPro" id="IPR004045">
    <property type="entry name" value="Glutathione_S-Trfase_N"/>
</dbReference>
<evidence type="ECO:0000259" key="2">
    <source>
        <dbReference type="PROSITE" id="PS50405"/>
    </source>
</evidence>
<organism evidence="3 4">
    <name type="scientific">Rivibacter subsaxonicus</name>
    <dbReference type="NCBI Taxonomy" id="457575"/>
    <lineage>
        <taxon>Bacteria</taxon>
        <taxon>Pseudomonadati</taxon>
        <taxon>Pseudomonadota</taxon>
        <taxon>Betaproteobacteria</taxon>
        <taxon>Burkholderiales</taxon>
        <taxon>Rivibacter</taxon>
    </lineage>
</organism>
<gene>
    <name evidence="3" type="ORF">EV670_3695</name>
</gene>
<evidence type="ECO:0000313" key="4">
    <source>
        <dbReference type="Proteomes" id="UP000293671"/>
    </source>
</evidence>
<dbReference type="Gene3D" id="3.40.30.110">
    <property type="match status" value="2"/>
</dbReference>
<dbReference type="PROSITE" id="PS50405">
    <property type="entry name" value="GST_CTER"/>
    <property type="match status" value="1"/>
</dbReference>
<feature type="domain" description="GST C-terminal" evidence="2">
    <location>
        <begin position="86"/>
        <end position="245"/>
    </location>
</feature>
<dbReference type="Proteomes" id="UP000293671">
    <property type="component" value="Unassembled WGS sequence"/>
</dbReference>
<dbReference type="Pfam" id="PF13410">
    <property type="entry name" value="GST_C_2"/>
    <property type="match status" value="1"/>
</dbReference>
<dbReference type="CDD" id="cd00570">
    <property type="entry name" value="GST_N_family"/>
    <property type="match status" value="1"/>
</dbReference>
<dbReference type="CDD" id="cd00299">
    <property type="entry name" value="GST_C_family"/>
    <property type="match status" value="1"/>
</dbReference>
<dbReference type="PROSITE" id="PS50404">
    <property type="entry name" value="GST_NTER"/>
    <property type="match status" value="1"/>
</dbReference>
<reference evidence="3 4" key="1">
    <citation type="submission" date="2019-02" db="EMBL/GenBank/DDBJ databases">
        <title>Genomic Encyclopedia of Type Strains, Phase IV (KMG-IV): sequencing the most valuable type-strain genomes for metagenomic binning, comparative biology and taxonomic classification.</title>
        <authorList>
            <person name="Goeker M."/>
        </authorList>
    </citation>
    <scope>NUCLEOTIDE SEQUENCE [LARGE SCALE GENOMIC DNA]</scope>
    <source>
        <strain evidence="3 4">DSM 19570</strain>
    </source>
</reference>
<dbReference type="Pfam" id="PF13417">
    <property type="entry name" value="GST_N_3"/>
    <property type="match status" value="1"/>
</dbReference>
<dbReference type="SUPFAM" id="SSF47616">
    <property type="entry name" value="GST C-terminal domain-like"/>
    <property type="match status" value="1"/>
</dbReference>
<name>A0A4Q7V580_9BURK</name>
<dbReference type="RefSeq" id="WP_242617049.1">
    <property type="nucleotide sequence ID" value="NZ_SHKP01000011.1"/>
</dbReference>
<evidence type="ECO:0000313" key="3">
    <source>
        <dbReference type="EMBL" id="RZT91425.1"/>
    </source>
</evidence>
<dbReference type="PANTHER" id="PTHR43968">
    <property type="match status" value="1"/>
</dbReference>
<dbReference type="GO" id="GO:0005737">
    <property type="term" value="C:cytoplasm"/>
    <property type="evidence" value="ECO:0007669"/>
    <property type="project" value="TreeGrafter"/>
</dbReference>
<dbReference type="InterPro" id="IPR036249">
    <property type="entry name" value="Thioredoxin-like_sf"/>
</dbReference>
<keyword evidence="3" id="KW-0808">Transferase</keyword>
<accession>A0A4Q7V580</accession>
<proteinExistence type="predicted"/>
<dbReference type="AlphaFoldDB" id="A0A4Q7V580"/>
<dbReference type="EMBL" id="SHKP01000011">
    <property type="protein sequence ID" value="RZT91425.1"/>
    <property type="molecule type" value="Genomic_DNA"/>
</dbReference>
<sequence length="312" mass="34276">MSLPELILHHYPTSPFSEKVRLVLGAKSLTWRSVRIPVIMPKPDVLALTGGYRKTPLLQIGADIYCDTGLICRVLDRLQPAPALYPAQTAGTAQMLAEWAESKLFWNAVPFAMQPAAAPYLFGDTPPEAIKAFGADRASFGPQTRRNSLVDGGNTLQHYLAWLETHLGDDRGFLVRGELSIADFAVYHPLWFLQLAPELARQLEPHPRLRAWLERMRAFGHGTASKMTSTEAIELAATTEAHAPVAVEPGLGFEAGQRVTIAAADYGTDPSAGVLVGLTRDSVTIERLDERAGRVHVHFPRLGFQIHKEKTS</sequence>
<dbReference type="GO" id="GO:0016740">
    <property type="term" value="F:transferase activity"/>
    <property type="evidence" value="ECO:0007669"/>
    <property type="project" value="UniProtKB-KW"/>
</dbReference>
<comment type="caution">
    <text evidence="3">The sequence shown here is derived from an EMBL/GenBank/DDBJ whole genome shotgun (WGS) entry which is preliminary data.</text>
</comment>
<dbReference type="PANTHER" id="PTHR43968:SF6">
    <property type="entry name" value="GLUTATHIONE S-TRANSFERASE OMEGA"/>
    <property type="match status" value="1"/>
</dbReference>
<keyword evidence="4" id="KW-1185">Reference proteome</keyword>
<dbReference type="InterPro" id="IPR010987">
    <property type="entry name" value="Glutathione-S-Trfase_C-like"/>
</dbReference>
<dbReference type="InterPro" id="IPR050983">
    <property type="entry name" value="GST_Omega/HSP26"/>
</dbReference>